<dbReference type="Proteomes" id="UP000542742">
    <property type="component" value="Unassembled WGS sequence"/>
</dbReference>
<organism evidence="2 3">
    <name type="scientific">Paractinoplanes abujensis</name>
    <dbReference type="NCBI Taxonomy" id="882441"/>
    <lineage>
        <taxon>Bacteria</taxon>
        <taxon>Bacillati</taxon>
        <taxon>Actinomycetota</taxon>
        <taxon>Actinomycetes</taxon>
        <taxon>Micromonosporales</taxon>
        <taxon>Micromonosporaceae</taxon>
        <taxon>Paractinoplanes</taxon>
    </lineage>
</organism>
<dbReference type="AlphaFoldDB" id="A0A7W7CLA2"/>
<gene>
    <name evidence="2" type="ORF">BKA14_000542</name>
</gene>
<accession>A0A7W7CLA2</accession>
<keyword evidence="3" id="KW-1185">Reference proteome</keyword>
<dbReference type="EMBL" id="JACHMF010000001">
    <property type="protein sequence ID" value="MBB4690394.1"/>
    <property type="molecule type" value="Genomic_DNA"/>
</dbReference>
<dbReference type="EC" id="3.4.13.19" evidence="2"/>
<dbReference type="PANTHER" id="PTHR10443">
    <property type="entry name" value="MICROSOMAL DIPEPTIDASE"/>
    <property type="match status" value="1"/>
</dbReference>
<dbReference type="PANTHER" id="PTHR10443:SF12">
    <property type="entry name" value="DIPEPTIDASE"/>
    <property type="match status" value="1"/>
</dbReference>
<protein>
    <submittedName>
        <fullName evidence="2">Membrane dipeptidase</fullName>
        <ecNumber evidence="2">3.4.13.19</ecNumber>
    </submittedName>
</protein>
<dbReference type="Pfam" id="PF01244">
    <property type="entry name" value="Peptidase_M19"/>
    <property type="match status" value="1"/>
</dbReference>
<keyword evidence="2" id="KW-0224">Dipeptidase</keyword>
<evidence type="ECO:0000313" key="2">
    <source>
        <dbReference type="EMBL" id="MBB4690394.1"/>
    </source>
</evidence>
<sequence>MELIIDGHNDLPMQLRGRFGYRVEGLDEPRPELQTDIPRLRAGGVGGQFWSVYVPGDLSEPEAVVATMEQIDAVYRMAAAYPGDFAIAYSADHVEQAMADGKIASLIGIEGGHSLATSLGVLRAFARLGVRYVTLTHNENLSWADSAVRESQVGGLNDEGRAVVREMQRIGVLVDLSHVAPVTMHAALDTAVAPVIFSHSGVRALHDHPRNVPDDVLTRLRDNGGVIQLTFVAPFVSAESRAWMAAADEQWQRLGPPARPAEWPRAPRPGEDPATLPEWPGPDRLVEPEFASWLAANPRPPVTVAQVADQVEHARDVAGVDHIGLGGDYDGTPELPDGMGDVSSYPLLLTELAGRGWPDDDLGKLAGRNILRVLRESERRAEEPLWPPVPAR</sequence>
<reference evidence="2 3" key="1">
    <citation type="submission" date="2020-08" db="EMBL/GenBank/DDBJ databases">
        <title>Sequencing the genomes of 1000 actinobacteria strains.</title>
        <authorList>
            <person name="Klenk H.-P."/>
        </authorList>
    </citation>
    <scope>NUCLEOTIDE SEQUENCE [LARGE SCALE GENOMIC DNA]</scope>
    <source>
        <strain evidence="2 3">DSM 45518</strain>
    </source>
</reference>
<dbReference type="RefSeq" id="WP_184949361.1">
    <property type="nucleotide sequence ID" value="NZ_BOMC01000050.1"/>
</dbReference>
<dbReference type="GO" id="GO:0006508">
    <property type="term" value="P:proteolysis"/>
    <property type="evidence" value="ECO:0007669"/>
    <property type="project" value="InterPro"/>
</dbReference>
<name>A0A7W7CLA2_9ACTN</name>
<dbReference type="PROSITE" id="PS51365">
    <property type="entry name" value="RENAL_DIPEPTIDASE_2"/>
    <property type="match status" value="1"/>
</dbReference>
<dbReference type="SUPFAM" id="SSF51556">
    <property type="entry name" value="Metallo-dependent hydrolases"/>
    <property type="match status" value="1"/>
</dbReference>
<evidence type="ECO:0000313" key="3">
    <source>
        <dbReference type="Proteomes" id="UP000542742"/>
    </source>
</evidence>
<evidence type="ECO:0000256" key="1">
    <source>
        <dbReference type="SAM" id="MobiDB-lite"/>
    </source>
</evidence>
<comment type="caution">
    <text evidence="2">The sequence shown here is derived from an EMBL/GenBank/DDBJ whole genome shotgun (WGS) entry which is preliminary data.</text>
</comment>
<dbReference type="GO" id="GO:0070573">
    <property type="term" value="F:metallodipeptidase activity"/>
    <property type="evidence" value="ECO:0007669"/>
    <property type="project" value="InterPro"/>
</dbReference>
<keyword evidence="2" id="KW-0645">Protease</keyword>
<dbReference type="Gene3D" id="3.20.20.140">
    <property type="entry name" value="Metal-dependent hydrolases"/>
    <property type="match status" value="1"/>
</dbReference>
<dbReference type="InterPro" id="IPR008257">
    <property type="entry name" value="Pept_M19"/>
</dbReference>
<keyword evidence="2" id="KW-0378">Hydrolase</keyword>
<dbReference type="InterPro" id="IPR032466">
    <property type="entry name" value="Metal_Hydrolase"/>
</dbReference>
<feature type="region of interest" description="Disordered" evidence="1">
    <location>
        <begin position="254"/>
        <end position="278"/>
    </location>
</feature>
<proteinExistence type="predicted"/>
<dbReference type="CDD" id="cd01301">
    <property type="entry name" value="rDP_like"/>
    <property type="match status" value="1"/>
</dbReference>